<proteinExistence type="predicted"/>
<name>A0A8S0RMG7_OLEEU</name>
<evidence type="ECO:0000313" key="1">
    <source>
        <dbReference type="EMBL" id="CAA2980637.1"/>
    </source>
</evidence>
<keyword evidence="2" id="KW-1185">Reference proteome</keyword>
<dbReference type="AlphaFoldDB" id="A0A8S0RMG7"/>
<reference evidence="1 2" key="1">
    <citation type="submission" date="2019-12" db="EMBL/GenBank/DDBJ databases">
        <authorList>
            <person name="Alioto T."/>
            <person name="Alioto T."/>
            <person name="Gomez Garrido J."/>
        </authorList>
    </citation>
    <scope>NUCLEOTIDE SEQUENCE [LARGE SCALE GENOMIC DNA]</scope>
</reference>
<protein>
    <submittedName>
        <fullName evidence="1">Uncharacterized protein</fullName>
    </submittedName>
</protein>
<dbReference type="EMBL" id="CACTIH010003650">
    <property type="protein sequence ID" value="CAA2980637.1"/>
    <property type="molecule type" value="Genomic_DNA"/>
</dbReference>
<gene>
    <name evidence="1" type="ORF">OLEA9_A002618</name>
</gene>
<sequence length="101" mass="11777">MMDGHDFTYPLPSLNAPETFQNGKEFMDKPIVLDWRIVNCFMNYLDYNYHLCRKDSNCSRYDHLCRKNSLCIVLDDSFGGVCWKCKEGYKGNPYLDLGCQG</sequence>
<accession>A0A8S0RMG7</accession>
<comment type="caution">
    <text evidence="1">The sequence shown here is derived from an EMBL/GenBank/DDBJ whole genome shotgun (WGS) entry which is preliminary data.</text>
</comment>
<organism evidence="1 2">
    <name type="scientific">Olea europaea subsp. europaea</name>
    <dbReference type="NCBI Taxonomy" id="158383"/>
    <lineage>
        <taxon>Eukaryota</taxon>
        <taxon>Viridiplantae</taxon>
        <taxon>Streptophyta</taxon>
        <taxon>Embryophyta</taxon>
        <taxon>Tracheophyta</taxon>
        <taxon>Spermatophyta</taxon>
        <taxon>Magnoliopsida</taxon>
        <taxon>eudicotyledons</taxon>
        <taxon>Gunneridae</taxon>
        <taxon>Pentapetalae</taxon>
        <taxon>asterids</taxon>
        <taxon>lamiids</taxon>
        <taxon>Lamiales</taxon>
        <taxon>Oleaceae</taxon>
        <taxon>Oleeae</taxon>
        <taxon>Olea</taxon>
    </lineage>
</organism>
<dbReference type="Gramene" id="OE9A002618T1">
    <property type="protein sequence ID" value="OE9A002618C1"/>
    <property type="gene ID" value="OE9A002618"/>
</dbReference>
<dbReference type="Proteomes" id="UP000594638">
    <property type="component" value="Unassembled WGS sequence"/>
</dbReference>
<evidence type="ECO:0000313" key="2">
    <source>
        <dbReference type="Proteomes" id="UP000594638"/>
    </source>
</evidence>